<evidence type="ECO:0000256" key="1">
    <source>
        <dbReference type="ARBA" id="ARBA00022827"/>
    </source>
</evidence>
<sequence length="445" mass="49995">MQVRSTPFVTYTQCDPIEGQHQRPDRLVQLESVDPQRQRIPRGGGYSYVPASFGSNTLSQEMVRFDRFLAFDKQKGTVTVEAGMPLEKLFHWSISKRLYLKVQPGYPGITIGGCIAGDVHGKNPAKDGTFRQCVRALTLCLADGQTVCTSPEENAELFNATCGGLGLTGLIIDATLQLSPVISDRVEIQPVVVRTALESLALLQSAQEVDFAYAWHDASHHRKPWGRGVFYRGSWCRKGEELPIPSKSEEFFQPLTAQQRCRLPFALWNQWSASVINGLYYTLQTRHLDLRITSLYAALFPFVANPWYHRLYGRPGFTEIQLLVPWNKAESFLTALERLVQSTSAPIMLMAMKGFEAPASYLRFAESGIAVTLDLIPSSSNGLFFERLDALALEHLALPNILKDNRLSMEMVQKAYPGYAPFRQVIHHIDPTRRFQSALSQRLGL</sequence>
<name>A0L6R1_MAGMM</name>
<keyword evidence="1" id="KW-0274">FAD</keyword>
<dbReference type="InterPro" id="IPR006094">
    <property type="entry name" value="Oxid_FAD_bind_N"/>
</dbReference>
<dbReference type="Pfam" id="PF01565">
    <property type="entry name" value="FAD_binding_4"/>
    <property type="match status" value="1"/>
</dbReference>
<dbReference type="GO" id="GO:0071949">
    <property type="term" value="F:FAD binding"/>
    <property type="evidence" value="ECO:0007669"/>
    <property type="project" value="InterPro"/>
</dbReference>
<evidence type="ECO:0000313" key="4">
    <source>
        <dbReference type="Proteomes" id="UP000002586"/>
    </source>
</evidence>
<dbReference type="HOGENOM" id="CLU_032465_0_0_5"/>
<reference evidence="4" key="1">
    <citation type="journal article" date="2009" name="Appl. Environ. Microbiol.">
        <title>Complete genome sequence of the chemolithoautotrophic marine magnetotactic coccus strain MC-1.</title>
        <authorList>
            <person name="Schubbe S."/>
            <person name="Williams T.J."/>
            <person name="Xie G."/>
            <person name="Kiss H.E."/>
            <person name="Brettin T.S."/>
            <person name="Martinez D."/>
            <person name="Ross C.A."/>
            <person name="Schuler D."/>
            <person name="Cox B.L."/>
            <person name="Nealson K.H."/>
            <person name="Bazylinski D.A."/>
        </authorList>
    </citation>
    <scope>NUCLEOTIDE SEQUENCE [LARGE SCALE GENOMIC DNA]</scope>
    <source>
        <strain evidence="4">ATCC BAA-1437 / JCM 17883 / MC-1</strain>
    </source>
</reference>
<gene>
    <name evidence="3" type="ordered locus">Mmc1_1142</name>
</gene>
<dbReference type="OrthoDB" id="143770at2"/>
<dbReference type="InterPro" id="IPR036318">
    <property type="entry name" value="FAD-bd_PCMH-like_sf"/>
</dbReference>
<dbReference type="EMBL" id="CP000471">
    <property type="protein sequence ID" value="ABK43654.1"/>
    <property type="molecule type" value="Genomic_DNA"/>
</dbReference>
<dbReference type="InterPro" id="IPR016166">
    <property type="entry name" value="FAD-bd_PCMH"/>
</dbReference>
<dbReference type="STRING" id="156889.Mmc1_1142"/>
<dbReference type="AlphaFoldDB" id="A0L6R1"/>
<protein>
    <submittedName>
        <fullName evidence="3">FAD linked oxidase domain protein</fullName>
    </submittedName>
</protein>
<dbReference type="PANTHER" id="PTHR43762:SF1">
    <property type="entry name" value="D-ARABINONO-1,4-LACTONE OXIDASE"/>
    <property type="match status" value="1"/>
</dbReference>
<dbReference type="PROSITE" id="PS51387">
    <property type="entry name" value="FAD_PCMH"/>
    <property type="match status" value="1"/>
</dbReference>
<dbReference type="InterPro" id="IPR010031">
    <property type="entry name" value="FAD_lactone_oxidase-like"/>
</dbReference>
<evidence type="ECO:0000259" key="2">
    <source>
        <dbReference type="PROSITE" id="PS51387"/>
    </source>
</evidence>
<accession>A0L6R1</accession>
<dbReference type="InterPro" id="IPR016169">
    <property type="entry name" value="FAD-bd_PCMH_sub2"/>
</dbReference>
<keyword evidence="1" id="KW-0285">Flavoprotein</keyword>
<reference evidence="3 4" key="2">
    <citation type="journal article" date="2012" name="Int. J. Syst. Evol. Microbiol.">
        <title>Magnetococcus marinus gen. nov., sp. nov., a marine, magnetotactic bacterium that represents a novel lineage (Magnetococcaceae fam. nov.; Magnetococcales ord. nov.) at the base of the Alphaproteobacteria.</title>
        <authorList>
            <person name="Bazylinski D.A."/>
            <person name="Williams T.J."/>
            <person name="Lefevre C.T."/>
            <person name="Berg R.J."/>
            <person name="Zhang C.L."/>
            <person name="Bowser S.S."/>
            <person name="Dean A.J."/>
            <person name="Beveridge T.J."/>
        </authorList>
    </citation>
    <scope>NUCLEOTIDE SEQUENCE [LARGE SCALE GENOMIC DNA]</scope>
    <source>
        <strain evidence="4">ATCC BAA-1437 / JCM 17883 / MC-1</strain>
    </source>
</reference>
<feature type="domain" description="FAD-binding PCMH-type" evidence="2">
    <location>
        <begin position="12"/>
        <end position="181"/>
    </location>
</feature>
<dbReference type="SUPFAM" id="SSF56176">
    <property type="entry name" value="FAD-binding/transporter-associated domain-like"/>
    <property type="match status" value="1"/>
</dbReference>
<dbReference type="Gene3D" id="3.30.465.10">
    <property type="match status" value="1"/>
</dbReference>
<organism evidence="3 4">
    <name type="scientific">Magnetococcus marinus (strain ATCC BAA-1437 / JCM 17883 / MC-1)</name>
    <dbReference type="NCBI Taxonomy" id="156889"/>
    <lineage>
        <taxon>Bacteria</taxon>
        <taxon>Pseudomonadati</taxon>
        <taxon>Pseudomonadota</taxon>
        <taxon>Magnetococcia</taxon>
        <taxon>Magnetococcales</taxon>
        <taxon>Magnetococcaceae</taxon>
        <taxon>Magnetococcus</taxon>
    </lineage>
</organism>
<dbReference type="eggNOG" id="COG0277">
    <property type="taxonomic scope" value="Bacteria"/>
</dbReference>
<dbReference type="PANTHER" id="PTHR43762">
    <property type="entry name" value="L-GULONOLACTONE OXIDASE"/>
    <property type="match status" value="1"/>
</dbReference>
<dbReference type="KEGG" id="mgm:Mmc1_1142"/>
<dbReference type="GO" id="GO:0016899">
    <property type="term" value="F:oxidoreductase activity, acting on the CH-OH group of donors, oxygen as acceptor"/>
    <property type="evidence" value="ECO:0007669"/>
    <property type="project" value="InterPro"/>
</dbReference>
<proteinExistence type="predicted"/>
<keyword evidence="4" id="KW-1185">Reference proteome</keyword>
<dbReference type="RefSeq" id="WP_011712809.1">
    <property type="nucleotide sequence ID" value="NC_008576.1"/>
</dbReference>
<evidence type="ECO:0000313" key="3">
    <source>
        <dbReference type="EMBL" id="ABK43654.1"/>
    </source>
</evidence>
<dbReference type="Proteomes" id="UP000002586">
    <property type="component" value="Chromosome"/>
</dbReference>